<sequence length="160" mass="17447">MGPWLNRNGPRSGMMLDTTSFMIDCVMDCISLHANSIAVTGYFAALAKRHMLHSPVSARFQYRGAVFGFAGSDFGRVDKGLRNSPSLGGLNIHGEIVHETQERGENVSIRSSLGYDSVANLAVREEKDPSANDTKAQLYRLIMLFKISAMSTTLFGKTAA</sequence>
<dbReference type="Proteomes" id="UP000282087">
    <property type="component" value="Unassembled WGS sequence"/>
</dbReference>
<evidence type="ECO:0000313" key="2">
    <source>
        <dbReference type="Proteomes" id="UP000282087"/>
    </source>
</evidence>
<keyword evidence="2" id="KW-1185">Reference proteome</keyword>
<accession>A0A3M6V7P1</accession>
<evidence type="ECO:0000313" key="1">
    <source>
        <dbReference type="EMBL" id="RMX62349.1"/>
    </source>
</evidence>
<comment type="caution">
    <text evidence="1">The sequence shown here is derived from an EMBL/GenBank/DDBJ whole genome shotgun (WGS) entry which is preliminary data.</text>
</comment>
<dbReference type="EMBL" id="QLLG01000691">
    <property type="protein sequence ID" value="RMX62349.1"/>
    <property type="molecule type" value="Genomic_DNA"/>
</dbReference>
<proteinExistence type="predicted"/>
<gene>
    <name evidence="1" type="ORF">DD238_008314</name>
</gene>
<dbReference type="STRING" id="542832.A0A3M6V7P1"/>
<protein>
    <submittedName>
        <fullName evidence="1">Uncharacterized protein</fullName>
    </submittedName>
</protein>
<dbReference type="VEuPathDB" id="FungiDB:DD237_002125"/>
<organism evidence="1 2">
    <name type="scientific">Peronospora effusa</name>
    <dbReference type="NCBI Taxonomy" id="542832"/>
    <lineage>
        <taxon>Eukaryota</taxon>
        <taxon>Sar</taxon>
        <taxon>Stramenopiles</taxon>
        <taxon>Oomycota</taxon>
        <taxon>Peronosporomycetes</taxon>
        <taxon>Peronosporales</taxon>
        <taxon>Peronosporaceae</taxon>
        <taxon>Peronospora</taxon>
    </lineage>
</organism>
<name>A0A3M6V7P1_9STRA</name>
<dbReference type="AlphaFoldDB" id="A0A3M6V7P1"/>
<reference evidence="1 2" key="1">
    <citation type="submission" date="2018-06" db="EMBL/GenBank/DDBJ databases">
        <title>Comparative genomics of downy mildews reveals potential adaptations to biotrophy.</title>
        <authorList>
            <person name="Fletcher K."/>
            <person name="Klosterman S.J."/>
            <person name="Derevnina L."/>
            <person name="Martin F."/>
            <person name="Koike S."/>
            <person name="Reyes Chin-Wo S."/>
            <person name="Mou B."/>
            <person name="Michelmore R."/>
        </authorList>
    </citation>
    <scope>NUCLEOTIDE SEQUENCE [LARGE SCALE GENOMIC DNA]</scope>
    <source>
        <strain evidence="1 2">R14</strain>
    </source>
</reference>